<sequence length="447" mass="49954">MALSSTSTMTNIAESGFPITSIPSEILCYIFTLVPVSPRTDSSPIPVVGPRGSRVLSGPWIFGQVCSQWRALALALPALWTPLTIFATTLTAREYNLLHVQLERTREAPLDLHIRFSYYSRKEFDTLLHDLVNHSQRWRSLHFEADGSRAFESEAFSTLGPDSLPSLQELVFGGTRADTLAKYDFFKDAPALRRVVLGAQGGAQVWPIVLPWAQLTVYKATYPQPVKHFHILALASNLVECDIDGGYSQRDDISQVFCTLPKLRRLAISKPSLLRHLRAPALQSLYSVGPIQDVQAFLDSSGCTSTLRELTLAECKAPSHELLDLFGRTRALTKLAVDPIYPFDETMVSAFTAPDCLCKNLRSISVTDFKDGLDRHAFTDMIASRFQNFPGIRRPYFVGVYSGRVRMKAAGHRIRELGIEVELMTAKLGKQAVRDWRGYSNLTREQS</sequence>
<evidence type="ECO:0000313" key="2">
    <source>
        <dbReference type="Proteomes" id="UP001362999"/>
    </source>
</evidence>
<proteinExistence type="predicted"/>
<gene>
    <name evidence="1" type="ORF">R3P38DRAFT_1954592</name>
</gene>
<dbReference type="SUPFAM" id="SSF52047">
    <property type="entry name" value="RNI-like"/>
    <property type="match status" value="1"/>
</dbReference>
<dbReference type="AlphaFoldDB" id="A0AAV9ZZC7"/>
<dbReference type="EMBL" id="JAWWNJ010000096">
    <property type="protein sequence ID" value="KAK6996644.1"/>
    <property type="molecule type" value="Genomic_DNA"/>
</dbReference>
<dbReference type="InterPro" id="IPR032675">
    <property type="entry name" value="LRR_dom_sf"/>
</dbReference>
<keyword evidence="2" id="KW-1185">Reference proteome</keyword>
<organism evidence="1 2">
    <name type="scientific">Favolaschia claudopus</name>
    <dbReference type="NCBI Taxonomy" id="2862362"/>
    <lineage>
        <taxon>Eukaryota</taxon>
        <taxon>Fungi</taxon>
        <taxon>Dikarya</taxon>
        <taxon>Basidiomycota</taxon>
        <taxon>Agaricomycotina</taxon>
        <taxon>Agaricomycetes</taxon>
        <taxon>Agaricomycetidae</taxon>
        <taxon>Agaricales</taxon>
        <taxon>Marasmiineae</taxon>
        <taxon>Mycenaceae</taxon>
        <taxon>Favolaschia</taxon>
    </lineage>
</organism>
<dbReference type="Proteomes" id="UP001362999">
    <property type="component" value="Unassembled WGS sequence"/>
</dbReference>
<reference evidence="1 2" key="1">
    <citation type="journal article" date="2024" name="J Genomics">
        <title>Draft genome sequencing and assembly of Favolaschia claudopus CIRM-BRFM 2984 isolated from oak limbs.</title>
        <authorList>
            <person name="Navarro D."/>
            <person name="Drula E."/>
            <person name="Chaduli D."/>
            <person name="Cazenave R."/>
            <person name="Ahrendt S."/>
            <person name="Wang J."/>
            <person name="Lipzen A."/>
            <person name="Daum C."/>
            <person name="Barry K."/>
            <person name="Grigoriev I.V."/>
            <person name="Favel A."/>
            <person name="Rosso M.N."/>
            <person name="Martin F."/>
        </authorList>
    </citation>
    <scope>NUCLEOTIDE SEQUENCE [LARGE SCALE GENOMIC DNA]</scope>
    <source>
        <strain evidence="1 2">CIRM-BRFM 2984</strain>
    </source>
</reference>
<comment type="caution">
    <text evidence="1">The sequence shown here is derived from an EMBL/GenBank/DDBJ whole genome shotgun (WGS) entry which is preliminary data.</text>
</comment>
<accession>A0AAV9ZZC7</accession>
<protein>
    <recommendedName>
        <fullName evidence="3">F-box domain-containing protein</fullName>
    </recommendedName>
</protein>
<evidence type="ECO:0008006" key="3">
    <source>
        <dbReference type="Google" id="ProtNLM"/>
    </source>
</evidence>
<name>A0AAV9ZZC7_9AGAR</name>
<dbReference type="Gene3D" id="3.80.10.10">
    <property type="entry name" value="Ribonuclease Inhibitor"/>
    <property type="match status" value="1"/>
</dbReference>
<evidence type="ECO:0000313" key="1">
    <source>
        <dbReference type="EMBL" id="KAK6996644.1"/>
    </source>
</evidence>